<dbReference type="UniPathway" id="UPA00344"/>
<evidence type="ECO:0000256" key="5">
    <source>
        <dbReference type="ARBA" id="ARBA00022505"/>
    </source>
</evidence>
<evidence type="ECO:0000313" key="13">
    <source>
        <dbReference type="EMBL" id="QCF28002.1"/>
    </source>
</evidence>
<evidence type="ECO:0000256" key="11">
    <source>
        <dbReference type="RuleBase" id="RU365090"/>
    </source>
</evidence>
<evidence type="ECO:0000256" key="9">
    <source>
        <dbReference type="ARBA" id="ARBA00023150"/>
    </source>
</evidence>
<protein>
    <recommendedName>
        <fullName evidence="11">Molybdopterin molybdenumtransferase</fullName>
        <ecNumber evidence="11">2.10.1.1</ecNumber>
    </recommendedName>
</protein>
<keyword evidence="6 11" id="KW-0808">Transferase</keyword>
<feature type="domain" description="MoaB/Mog" evidence="12">
    <location>
        <begin position="179"/>
        <end position="316"/>
    </location>
</feature>
<keyword evidence="7 11" id="KW-0479">Metal-binding</keyword>
<dbReference type="Pfam" id="PF03453">
    <property type="entry name" value="MoeA_N"/>
    <property type="match status" value="1"/>
</dbReference>
<dbReference type="AlphaFoldDB" id="A0A4P7XMW9"/>
<evidence type="ECO:0000259" key="12">
    <source>
        <dbReference type="SMART" id="SM00852"/>
    </source>
</evidence>
<accession>A0A4P7XMW9</accession>
<evidence type="ECO:0000256" key="1">
    <source>
        <dbReference type="ARBA" id="ARBA00001946"/>
    </source>
</evidence>
<dbReference type="KEGG" id="hmi:soil367_16355"/>
<evidence type="ECO:0000256" key="4">
    <source>
        <dbReference type="ARBA" id="ARBA00010763"/>
    </source>
</evidence>
<dbReference type="CDD" id="cd00887">
    <property type="entry name" value="MoeA"/>
    <property type="match status" value="1"/>
</dbReference>
<dbReference type="FunFam" id="3.40.980.10:FF:000004">
    <property type="entry name" value="Molybdopterin molybdenumtransferase"/>
    <property type="match status" value="1"/>
</dbReference>
<keyword evidence="9 11" id="KW-0501">Molybdenum cofactor biosynthesis</keyword>
<organism evidence="13 14">
    <name type="scientific">Hydrocarboniclastica marina</name>
    <dbReference type="NCBI Taxonomy" id="2259620"/>
    <lineage>
        <taxon>Bacteria</taxon>
        <taxon>Pseudomonadati</taxon>
        <taxon>Pseudomonadota</taxon>
        <taxon>Gammaproteobacteria</taxon>
        <taxon>Alteromonadales</taxon>
        <taxon>Alteromonadaceae</taxon>
        <taxon>Hydrocarboniclastica</taxon>
    </lineage>
</organism>
<dbReference type="OrthoDB" id="9804758at2"/>
<dbReference type="SUPFAM" id="SSF63867">
    <property type="entry name" value="MoeA C-terminal domain-like"/>
    <property type="match status" value="1"/>
</dbReference>
<dbReference type="SMART" id="SM00852">
    <property type="entry name" value="MoCF_biosynth"/>
    <property type="match status" value="1"/>
</dbReference>
<dbReference type="GO" id="GO:0006777">
    <property type="term" value="P:Mo-molybdopterin cofactor biosynthetic process"/>
    <property type="evidence" value="ECO:0007669"/>
    <property type="project" value="UniProtKB-UniRule"/>
</dbReference>
<dbReference type="NCBIfam" id="NF045515">
    <property type="entry name" value="Glp_gephyrin"/>
    <property type="match status" value="1"/>
</dbReference>
<evidence type="ECO:0000256" key="2">
    <source>
        <dbReference type="ARBA" id="ARBA00002901"/>
    </source>
</evidence>
<dbReference type="InterPro" id="IPR036135">
    <property type="entry name" value="MoeA_linker/N_sf"/>
</dbReference>
<dbReference type="InterPro" id="IPR036425">
    <property type="entry name" value="MoaB/Mog-like_dom_sf"/>
</dbReference>
<evidence type="ECO:0000313" key="14">
    <source>
        <dbReference type="Proteomes" id="UP000298049"/>
    </source>
</evidence>
<sequence>MPTASDLLPLEDALARLLAAAPAPPEAEIVPLRQALKRVLAQECRSRWAVPPHDNSAVDGYAVAIADLGKGSLPVRQRIAAGDSPRAHLPGSASRIFTGAAIPAGADAVVMQEQTKLAGENVTLLQAPTAGQNIRPRGQDLPAGGHALDAGTRLRPQELGLLASIGMAELAVHRKLRVAILTTGNELIPPGQSLAPGQIYNTNRFSLLGLLDGLQLDVVDCGDVADTAEATREALRQAAKRADVIITTGGVSVGEEDHVREAIESLGQLELWRLAIKPGKPLAFGHIERTPVLGLPGNPAAVLVTFLMLARPFLLKMQGMKGALTPHPVPLPAHFSVPLAGNRREFMRVLCQQDAEGQAYLEAHPNQSSGMLSSAAWASGLAVIQEGRTLKLGESVPYYSFDELLS</sequence>
<evidence type="ECO:0000256" key="7">
    <source>
        <dbReference type="ARBA" id="ARBA00022723"/>
    </source>
</evidence>
<dbReference type="Gene3D" id="2.170.190.11">
    <property type="entry name" value="Molybdopterin biosynthesis moea protein, domain 3"/>
    <property type="match status" value="1"/>
</dbReference>
<dbReference type="InterPro" id="IPR036688">
    <property type="entry name" value="MoeA_C_domain_IV_sf"/>
</dbReference>
<dbReference type="InterPro" id="IPR005111">
    <property type="entry name" value="MoeA_C_domain_IV"/>
</dbReference>
<keyword evidence="14" id="KW-1185">Reference proteome</keyword>
<gene>
    <name evidence="13" type="ORF">soil367_16355</name>
</gene>
<dbReference type="PROSITE" id="PS01079">
    <property type="entry name" value="MOCF_BIOSYNTHESIS_2"/>
    <property type="match status" value="1"/>
</dbReference>
<comment type="pathway">
    <text evidence="3 11">Cofactor biosynthesis; molybdopterin biosynthesis.</text>
</comment>
<comment type="catalytic activity">
    <reaction evidence="10">
        <text>adenylyl-molybdopterin + molybdate = Mo-molybdopterin + AMP + H(+)</text>
        <dbReference type="Rhea" id="RHEA:35047"/>
        <dbReference type="ChEBI" id="CHEBI:15378"/>
        <dbReference type="ChEBI" id="CHEBI:36264"/>
        <dbReference type="ChEBI" id="CHEBI:62727"/>
        <dbReference type="ChEBI" id="CHEBI:71302"/>
        <dbReference type="ChEBI" id="CHEBI:456215"/>
        <dbReference type="EC" id="2.10.1.1"/>
    </reaction>
</comment>
<dbReference type="GO" id="GO:0005829">
    <property type="term" value="C:cytosol"/>
    <property type="evidence" value="ECO:0007669"/>
    <property type="project" value="TreeGrafter"/>
</dbReference>
<keyword evidence="5 11" id="KW-0500">Molybdenum</keyword>
<dbReference type="Gene3D" id="2.40.340.10">
    <property type="entry name" value="MoeA, C-terminal, domain IV"/>
    <property type="match status" value="1"/>
</dbReference>
<name>A0A4P7XMW9_9ALTE</name>
<dbReference type="FunFam" id="2.170.190.11:FF:000001">
    <property type="entry name" value="Molybdopterin molybdenumtransferase"/>
    <property type="match status" value="1"/>
</dbReference>
<dbReference type="InterPro" id="IPR038987">
    <property type="entry name" value="MoeA-like"/>
</dbReference>
<dbReference type="Pfam" id="PF03454">
    <property type="entry name" value="MoeA_C"/>
    <property type="match status" value="1"/>
</dbReference>
<comment type="similarity">
    <text evidence="4 11">Belongs to the MoeA family.</text>
</comment>
<reference evidence="13 14" key="1">
    <citation type="submission" date="2018-07" db="EMBL/GenBank/DDBJ databases">
        <title>Marsedoiliclastica nanhaica gen. nov. sp. nov., a novel marine hydrocarbonoclastic bacterium isolated from an in-situ enriched hydrocarbon-degrading consortium in deep-sea sediment.</title>
        <authorList>
            <person name="Dong C."/>
            <person name="Ma T."/>
            <person name="Liu R."/>
            <person name="Shao Z."/>
        </authorList>
    </citation>
    <scope>NUCLEOTIDE SEQUENCE [LARGE SCALE GENOMIC DNA]</scope>
    <source>
        <strain evidence="14">soil36-7</strain>
    </source>
</reference>
<dbReference type="InterPro" id="IPR001453">
    <property type="entry name" value="MoaB/Mog_dom"/>
</dbReference>
<dbReference type="SUPFAM" id="SSF53218">
    <property type="entry name" value="Molybdenum cofactor biosynthesis proteins"/>
    <property type="match status" value="1"/>
</dbReference>
<keyword evidence="8 11" id="KW-0460">Magnesium</keyword>
<dbReference type="GO" id="GO:0046872">
    <property type="term" value="F:metal ion binding"/>
    <property type="evidence" value="ECO:0007669"/>
    <property type="project" value="UniProtKB-UniRule"/>
</dbReference>
<proteinExistence type="inferred from homology"/>
<dbReference type="EC" id="2.10.1.1" evidence="11"/>
<dbReference type="GO" id="GO:0061599">
    <property type="term" value="F:molybdopterin molybdotransferase activity"/>
    <property type="evidence" value="ECO:0007669"/>
    <property type="project" value="UniProtKB-UniRule"/>
</dbReference>
<evidence type="ECO:0000256" key="6">
    <source>
        <dbReference type="ARBA" id="ARBA00022679"/>
    </source>
</evidence>
<dbReference type="Gene3D" id="3.90.105.10">
    <property type="entry name" value="Molybdopterin biosynthesis moea protein, domain 2"/>
    <property type="match status" value="1"/>
</dbReference>
<dbReference type="InterPro" id="IPR005110">
    <property type="entry name" value="MoeA_linker/N"/>
</dbReference>
<dbReference type="InterPro" id="IPR008284">
    <property type="entry name" value="MoCF_biosynth_CS"/>
</dbReference>
<dbReference type="PANTHER" id="PTHR10192:SF5">
    <property type="entry name" value="GEPHYRIN"/>
    <property type="match status" value="1"/>
</dbReference>
<dbReference type="PANTHER" id="PTHR10192">
    <property type="entry name" value="MOLYBDOPTERIN BIOSYNTHESIS PROTEIN"/>
    <property type="match status" value="1"/>
</dbReference>
<dbReference type="Pfam" id="PF00994">
    <property type="entry name" value="MoCF_biosynth"/>
    <property type="match status" value="1"/>
</dbReference>
<evidence type="ECO:0000256" key="10">
    <source>
        <dbReference type="ARBA" id="ARBA00047317"/>
    </source>
</evidence>
<dbReference type="SUPFAM" id="SSF63882">
    <property type="entry name" value="MoeA N-terminal region -like"/>
    <property type="match status" value="1"/>
</dbReference>
<evidence type="ECO:0000256" key="8">
    <source>
        <dbReference type="ARBA" id="ARBA00022842"/>
    </source>
</evidence>
<comment type="function">
    <text evidence="2 11">Catalyzes the insertion of molybdate into adenylated molybdopterin with the concomitant release of AMP.</text>
</comment>
<dbReference type="NCBIfam" id="TIGR00177">
    <property type="entry name" value="molyb_syn"/>
    <property type="match status" value="1"/>
</dbReference>
<evidence type="ECO:0000256" key="3">
    <source>
        <dbReference type="ARBA" id="ARBA00005046"/>
    </source>
</evidence>
<dbReference type="EMBL" id="CP031093">
    <property type="protein sequence ID" value="QCF28002.1"/>
    <property type="molecule type" value="Genomic_DNA"/>
</dbReference>
<dbReference type="Gene3D" id="3.40.980.10">
    <property type="entry name" value="MoaB/Mog-like domain"/>
    <property type="match status" value="1"/>
</dbReference>
<dbReference type="Proteomes" id="UP000298049">
    <property type="component" value="Chromosome"/>
</dbReference>
<comment type="cofactor">
    <cofactor evidence="1 11">
        <name>Mg(2+)</name>
        <dbReference type="ChEBI" id="CHEBI:18420"/>
    </cofactor>
</comment>